<protein>
    <recommendedName>
        <fullName evidence="4">Secreted protein</fullName>
    </recommendedName>
</protein>
<accession>A0A667Y5B5</accession>
<proteinExistence type="predicted"/>
<evidence type="ECO:0008006" key="4">
    <source>
        <dbReference type="Google" id="ProtNLM"/>
    </source>
</evidence>
<name>A0A667Y5B5_9TELE</name>
<keyword evidence="1" id="KW-0732">Signal</keyword>
<dbReference type="InParanoid" id="A0A667Y5B5"/>
<reference evidence="2" key="3">
    <citation type="submission" date="2025-09" db="UniProtKB">
        <authorList>
            <consortium name="Ensembl"/>
        </authorList>
    </citation>
    <scope>IDENTIFICATION</scope>
</reference>
<dbReference type="AlphaFoldDB" id="A0A667Y5B5"/>
<evidence type="ECO:0000256" key="1">
    <source>
        <dbReference type="SAM" id="SignalP"/>
    </source>
</evidence>
<dbReference type="Proteomes" id="UP000472263">
    <property type="component" value="Chromosome 13"/>
</dbReference>
<feature type="chain" id="PRO_5025628815" description="Secreted protein" evidence="1">
    <location>
        <begin position="16"/>
        <end position="84"/>
    </location>
</feature>
<dbReference type="Ensembl" id="ENSMMDT00005019829.1">
    <property type="protein sequence ID" value="ENSMMDP00005019364.1"/>
    <property type="gene ID" value="ENSMMDG00005009610.1"/>
</dbReference>
<organism evidence="2 3">
    <name type="scientific">Myripristis murdjan</name>
    <name type="common">pinecone soldierfish</name>
    <dbReference type="NCBI Taxonomy" id="586833"/>
    <lineage>
        <taxon>Eukaryota</taxon>
        <taxon>Metazoa</taxon>
        <taxon>Chordata</taxon>
        <taxon>Craniata</taxon>
        <taxon>Vertebrata</taxon>
        <taxon>Euteleostomi</taxon>
        <taxon>Actinopterygii</taxon>
        <taxon>Neopterygii</taxon>
        <taxon>Teleostei</taxon>
        <taxon>Neoteleostei</taxon>
        <taxon>Acanthomorphata</taxon>
        <taxon>Holocentriformes</taxon>
        <taxon>Holocentridae</taxon>
        <taxon>Myripristis</taxon>
    </lineage>
</organism>
<evidence type="ECO:0000313" key="3">
    <source>
        <dbReference type="Proteomes" id="UP000472263"/>
    </source>
</evidence>
<reference evidence="2" key="2">
    <citation type="submission" date="2025-08" db="UniProtKB">
        <authorList>
            <consortium name="Ensembl"/>
        </authorList>
    </citation>
    <scope>IDENTIFICATION</scope>
</reference>
<evidence type="ECO:0000313" key="2">
    <source>
        <dbReference type="Ensembl" id="ENSMMDP00005019364.1"/>
    </source>
</evidence>
<sequence length="84" mass="9677">MLQLLVLWWCKSTAGYLKMICTGWCVCEPPRLSTRPLYSQLETPFISSGNREELLTCSGNEEIRRAVLFFFFHMRKITASGGKK</sequence>
<feature type="signal peptide" evidence="1">
    <location>
        <begin position="1"/>
        <end position="15"/>
    </location>
</feature>
<keyword evidence="3" id="KW-1185">Reference proteome</keyword>
<reference evidence="2" key="1">
    <citation type="submission" date="2019-06" db="EMBL/GenBank/DDBJ databases">
        <authorList>
            <consortium name="Wellcome Sanger Institute Data Sharing"/>
        </authorList>
    </citation>
    <scope>NUCLEOTIDE SEQUENCE [LARGE SCALE GENOMIC DNA]</scope>
</reference>